<dbReference type="RefSeq" id="XP_023932120.1">
    <property type="nucleotide sequence ID" value="XM_024076352.1"/>
</dbReference>
<dbReference type="PANTHER" id="PTHR12296:SF30">
    <property type="entry name" value="DENN DOMAIN-CONTAINING PROTEIN CRAG"/>
    <property type="match status" value="1"/>
</dbReference>
<dbReference type="FunFam" id="2.100.10.50:FF:000001">
    <property type="entry name" value="DENN domain containing 4C"/>
    <property type="match status" value="1"/>
</dbReference>
<feature type="compositionally biased region" description="Polar residues" evidence="4">
    <location>
        <begin position="1440"/>
        <end position="1454"/>
    </location>
</feature>
<dbReference type="FunCoup" id="A0A2R2MPF7">
    <property type="interactions" value="1009"/>
</dbReference>
<feature type="compositionally biased region" description="Polar residues" evidence="4">
    <location>
        <begin position="1693"/>
        <end position="1706"/>
    </location>
</feature>
<dbReference type="InterPro" id="IPR011990">
    <property type="entry name" value="TPR-like_helical_dom_sf"/>
</dbReference>
<evidence type="ECO:0000256" key="4">
    <source>
        <dbReference type="SAM" id="MobiDB-lite"/>
    </source>
</evidence>
<evidence type="ECO:0000259" key="6">
    <source>
        <dbReference type="PROSITE" id="PS51498"/>
    </source>
</evidence>
<gene>
    <name evidence="8" type="primary">LOC106178677</name>
</gene>
<accession>A0A2R2MPF7</accession>
<name>A0A2R2MPF7_LINAN</name>
<protein>
    <submittedName>
        <fullName evidence="8">DENN domain-containing protein 4C-like</fullName>
    </submittedName>
</protein>
<feature type="region of interest" description="Disordered" evidence="4">
    <location>
        <begin position="1812"/>
        <end position="1851"/>
    </location>
</feature>
<dbReference type="GO" id="GO:0005085">
    <property type="term" value="F:guanyl-nucleotide exchange factor activity"/>
    <property type="evidence" value="ECO:0007669"/>
    <property type="project" value="UniProtKB-KW"/>
</dbReference>
<evidence type="ECO:0000256" key="3">
    <source>
        <dbReference type="PROSITE-ProRule" id="PRU00708"/>
    </source>
</evidence>
<evidence type="ECO:0000313" key="7">
    <source>
        <dbReference type="Proteomes" id="UP000085678"/>
    </source>
</evidence>
<keyword evidence="7" id="KW-1185">Reference proteome</keyword>
<feature type="region of interest" description="Disordered" evidence="4">
    <location>
        <begin position="1495"/>
        <end position="1560"/>
    </location>
</feature>
<feature type="repeat" description="PPR" evidence="3">
    <location>
        <begin position="789"/>
        <end position="823"/>
    </location>
</feature>
<feature type="region of interest" description="Disordered" evidence="4">
    <location>
        <begin position="1138"/>
        <end position="1297"/>
    </location>
</feature>
<feature type="compositionally biased region" description="Polar residues" evidence="4">
    <location>
        <begin position="1538"/>
        <end position="1553"/>
    </location>
</feature>
<evidence type="ECO:0000256" key="1">
    <source>
        <dbReference type="ARBA" id="ARBA00022553"/>
    </source>
</evidence>
<feature type="region of interest" description="Disordered" evidence="4">
    <location>
        <begin position="1693"/>
        <end position="1725"/>
    </location>
</feature>
<keyword evidence="2" id="KW-0344">Guanine-nucleotide releasing factor</keyword>
<dbReference type="PROSITE" id="PS51375">
    <property type="entry name" value="PPR"/>
    <property type="match status" value="1"/>
</dbReference>
<proteinExistence type="predicted"/>
<feature type="domain" description="UDENN" evidence="5">
    <location>
        <begin position="186"/>
        <end position="629"/>
    </location>
</feature>
<dbReference type="OrthoDB" id="75250at2759"/>
<dbReference type="FunFam" id="1.25.40.10:FF:000042">
    <property type="entry name" value="C-myc promoter-binding protein isoform X1"/>
    <property type="match status" value="1"/>
</dbReference>
<dbReference type="SMART" id="SM00799">
    <property type="entry name" value="DENN"/>
    <property type="match status" value="1"/>
</dbReference>
<dbReference type="FunFam" id="3.40.50.11500:FF:000003">
    <property type="entry name" value="DENN domain containing 4C"/>
    <property type="match status" value="1"/>
</dbReference>
<dbReference type="InParanoid" id="A0A2R2MPF7"/>
<feature type="compositionally biased region" description="Basic and acidic residues" evidence="4">
    <location>
        <begin position="1138"/>
        <end position="1153"/>
    </location>
</feature>
<dbReference type="InterPro" id="IPR018798">
    <property type="entry name" value="MVB12A/B"/>
</dbReference>
<dbReference type="PANTHER" id="PTHR12296">
    <property type="entry name" value="DENN DOMAIN-CONTAINING PROTEIN 4"/>
    <property type="match status" value="1"/>
</dbReference>
<dbReference type="Pfam" id="PF03455">
    <property type="entry name" value="dDENN"/>
    <property type="match status" value="1"/>
</dbReference>
<feature type="compositionally biased region" description="Polar residues" evidence="4">
    <location>
        <begin position="1270"/>
        <end position="1282"/>
    </location>
</feature>
<dbReference type="PROSITE" id="PS50211">
    <property type="entry name" value="DENN"/>
    <property type="match status" value="1"/>
</dbReference>
<sequence length="2078" mass="232812">MDEKRVADYFVVAGLTDQILPLDEFSNEAILKPNHKPEPITDIAVIVKSLGEQCPDGFTCIEKTPTGFPADLNHGSLRSPEVYICIQRGRDKPPITDIGVLYEGKERVLPGCEVMHLTPYGRPANVNNSNSSRTYITYRRASENAPSDTLAVTDVCIILTNKGEVAPHAFCQIPKTLNKGMVGSDVYLCYKKSMTKTNVLAYKPGIVYRYPAVDSEEFPLPASVPLFCMPMGAMIECWPAKAHRPKPVFSTFVLTGDRWDKVYGAAVTFYETYNEEKLTSEQRRNLGLLEEHNSQPKMLVHANKSICLLSHWPFFDTFKRFLTVLFKMTLNGIESPVPIERYISHFMWDVPFPSPSRPRILLQLGSDLISLSQPEDTPLRQSGASFSTLLKNLGPDNCMNVLLFSLLEHKIVIHSLRPAVLTSVAEAVVTLIFPFQWQCPYIPLCPLGFSEVLSAPTPFIVGVDSRYFDLYDPPPDVTCVDLDTNTISQSEDKKSMNYKILPKKPVRVLRNTLMHLCEQLQTQSPATDVGQMSLLDSDFKKKKKEQRMETAIQEAFLRFMASILKGYKNYLKPITKAPNDRTTDASSLFDMSGFLKSRDRAYQKFFTQMMKTQNFCRFIEERSFTSEKNSNLVFFDECTEKVDENKDEPRLIEIDDSQKSERTVVITPPDPADFPEGSSFRYKGFPELKEELFLKQDNNTFKTPSKQGPCPNGPMARRSNYEIKSAQKTAQKHAETPVLWAKCLLAHTYSLWFIHLPAYVHVTPTKNRALRIAYNVLIKMQTARLQPPDEVCYRVMMQLCGQYHQPVLAVRVLFQMKRCGIQPNAVTYGYYNKAVLESKWPAAASTAYIMWNKLRNVVMAIAQLRKGLRRRSMSISSMNSDSEYDRLSRASLDSILDDVQPLPEKVEPAAKKAPEQFEDLVKFDGPEEKQSTGALSDKGYSSMTLEDAKNISVAISTGSMDRIGEQDEQETDSVDKCSTPRSKNQRSKRGQRGLSKNGDRHVTLQIDPVAEEFRARVGSIVRNSVSSFGSNSSMGTLQGSTLGSSAGLLITASRTSIRSDEALVLDIDLNNSLSGDNEVKDSRRKRHHSMPNYAQKVLNSFSSWRPRHRSGEPGGLLWLNSKYNIENDPLFENDVFEKNPDHLEKDPTKERSKSLSSGTKGFMDYFKNGKDKHRKRNRDRNTDAGSKEDLLSPRDDVFSSSREDLLYDSSKGKSQSNELLVDIDSTSSTDCVQSNNKEDEEPNSDSHHDVSLLSEDQVFISEEEIDEQKTPTPENNKPSSPTIGKVEKIPTPVTENDPLGAFLSASVDSTAGTQKGEVFSELQKAGIADQSKPICSSGPLIDVEPFSKPPRDNRMFTIAENEADNARKVVDPETQSRTSTDSNSTQDSEQSSSRKQNFKSLSLKRFMDKNPDWELDGTPRNDKECISRSKSMTFGIRTGDTLSPASSNGSLQEKSPSSSFSRFARAGSFRKLISSAQNIAKHASNAMSDKLNEWKQNMGTPTSSLQTGSGLTSSGSMNSLRKSQDSLASDYQDGLKTSKMQASTDSLNKGSEQASRDKDKYGAEDLRRAAMNRQQAMFSQFGSAPSSRSYLEQYIPANNFDASSKFSSTQSLSHIIANVAMEVEMSSCCRCNGCKSLLYDEQIMAGWSADDSNLNTTCQFCGANFVPFLNIYVKNYKGHDTASKLKSLSKSVESMRSVQSVPNANSRSERGGDGSELPTSNASVSSSVSDLNDILLYDDKAVDSPPSSFMNSPRQLIPSRLNFHLKATKQVSDEINMSPTSTTVGPMCIHHQAPGGRRRCTSECHTATTERHMALSPSNSTVSDSIDEEQERHDSDISEGENMESKPEEEPIRVPYLSPLVLRKELENVLGSEGDLSLSRDEFLDEHPIIFWNMVWYFKRLDVPSHMPGYIMTAKSINKEKESSQQADDKLVLVRLKWDNIRLHDEVGQPMYKLWTSKSPSAAVNALVTESQAFSKSILQQIVTSIQCNDMFSPIKIVIHERHRRNKNKRYKHRSMYREICFLSFSACGRENIDHAYKDRSGGASFSYDGFGPKPTNLSLNSLNRLRPTLPSTKATDR</sequence>
<dbReference type="GO" id="GO:0005829">
    <property type="term" value="C:cytosol"/>
    <property type="evidence" value="ECO:0007669"/>
    <property type="project" value="UniProtKB-ARBA"/>
</dbReference>
<feature type="domain" description="MABP" evidence="6">
    <location>
        <begin position="37"/>
        <end position="194"/>
    </location>
</feature>
<dbReference type="Proteomes" id="UP000085678">
    <property type="component" value="Unplaced"/>
</dbReference>
<dbReference type="InterPro" id="IPR023341">
    <property type="entry name" value="MABP"/>
</dbReference>
<dbReference type="InterPro" id="IPR051696">
    <property type="entry name" value="DENN_Domain_GEFs"/>
</dbReference>
<dbReference type="Pfam" id="PF03456">
    <property type="entry name" value="uDENN"/>
    <property type="match status" value="1"/>
</dbReference>
<dbReference type="Pfam" id="PF02141">
    <property type="entry name" value="DENN"/>
    <property type="match status" value="1"/>
</dbReference>
<dbReference type="Gene3D" id="1.25.40.10">
    <property type="entry name" value="Tetratricopeptide repeat domain"/>
    <property type="match status" value="1"/>
</dbReference>
<feature type="region of interest" description="Disordered" evidence="4">
    <location>
        <begin position="2059"/>
        <end position="2078"/>
    </location>
</feature>
<keyword evidence="1" id="KW-0597">Phosphoprotein</keyword>
<feature type="region of interest" description="Disordered" evidence="4">
    <location>
        <begin position="958"/>
        <end position="1002"/>
    </location>
</feature>
<evidence type="ECO:0000256" key="2">
    <source>
        <dbReference type="ARBA" id="ARBA00022658"/>
    </source>
</evidence>
<dbReference type="InterPro" id="IPR043153">
    <property type="entry name" value="DENN_C"/>
</dbReference>
<dbReference type="InterPro" id="IPR005113">
    <property type="entry name" value="uDENN_dom"/>
</dbReference>
<dbReference type="KEGG" id="lak:106178677"/>
<dbReference type="InterPro" id="IPR005112">
    <property type="entry name" value="dDENN_dom"/>
</dbReference>
<dbReference type="Gene3D" id="2.100.10.50">
    <property type="match status" value="1"/>
</dbReference>
<feature type="compositionally biased region" description="Basic and acidic residues" evidence="4">
    <location>
        <begin position="1179"/>
        <end position="1205"/>
    </location>
</feature>
<evidence type="ECO:0000259" key="5">
    <source>
        <dbReference type="PROSITE" id="PS50211"/>
    </source>
</evidence>
<dbReference type="InterPro" id="IPR002885">
    <property type="entry name" value="PPR_rpt"/>
</dbReference>
<reference evidence="8" key="1">
    <citation type="submission" date="2025-08" db="UniProtKB">
        <authorList>
            <consortium name="RefSeq"/>
        </authorList>
    </citation>
    <scope>IDENTIFICATION</scope>
    <source>
        <tissue evidence="8">Gonads</tissue>
    </source>
</reference>
<organism evidence="7 8">
    <name type="scientific">Lingula anatina</name>
    <name type="common">Brachiopod</name>
    <name type="synonym">Lingula unguis</name>
    <dbReference type="NCBI Taxonomy" id="7574"/>
    <lineage>
        <taxon>Eukaryota</taxon>
        <taxon>Metazoa</taxon>
        <taxon>Spiralia</taxon>
        <taxon>Lophotrochozoa</taxon>
        <taxon>Brachiopoda</taxon>
        <taxon>Linguliformea</taxon>
        <taxon>Lingulata</taxon>
        <taxon>Lingulida</taxon>
        <taxon>Linguloidea</taxon>
        <taxon>Lingulidae</taxon>
        <taxon>Lingula</taxon>
    </lineage>
</organism>
<dbReference type="GO" id="GO:0032483">
    <property type="term" value="P:regulation of Rab protein signal transduction"/>
    <property type="evidence" value="ECO:0007669"/>
    <property type="project" value="TreeGrafter"/>
</dbReference>
<dbReference type="InterPro" id="IPR001194">
    <property type="entry name" value="cDENN_dom"/>
</dbReference>
<feature type="compositionally biased region" description="Low complexity" evidence="4">
    <location>
        <begin position="1499"/>
        <end position="1520"/>
    </location>
</feature>
<feature type="compositionally biased region" description="Polar residues" evidence="4">
    <location>
        <begin position="1212"/>
        <end position="1235"/>
    </location>
</feature>
<dbReference type="Pfam" id="PF10240">
    <property type="entry name" value="DUF2464"/>
    <property type="match status" value="1"/>
</dbReference>
<dbReference type="Gene3D" id="3.40.50.11500">
    <property type="match status" value="1"/>
</dbReference>
<feature type="region of interest" description="Disordered" evidence="4">
    <location>
        <begin position="1330"/>
        <end position="1459"/>
    </location>
</feature>
<feature type="compositionally biased region" description="Low complexity" evidence="4">
    <location>
        <begin position="1375"/>
        <end position="1394"/>
    </location>
</feature>
<feature type="compositionally biased region" description="Basic and acidic residues" evidence="4">
    <location>
        <begin position="1405"/>
        <end position="1427"/>
    </location>
</feature>
<dbReference type="SMART" id="SM00800">
    <property type="entry name" value="uDENN"/>
    <property type="match status" value="1"/>
</dbReference>
<dbReference type="InterPro" id="IPR037516">
    <property type="entry name" value="Tripartite_DENN"/>
</dbReference>
<dbReference type="PROSITE" id="PS51498">
    <property type="entry name" value="MABP"/>
    <property type="match status" value="1"/>
</dbReference>
<feature type="compositionally biased region" description="Low complexity" evidence="4">
    <location>
        <begin position="2059"/>
        <end position="2071"/>
    </location>
</feature>
<dbReference type="GO" id="GO:0000813">
    <property type="term" value="C:ESCRT I complex"/>
    <property type="evidence" value="ECO:0007669"/>
    <property type="project" value="InterPro"/>
</dbReference>
<evidence type="ECO:0000313" key="8">
    <source>
        <dbReference type="RefSeq" id="XP_023932120.1"/>
    </source>
</evidence>
<dbReference type="SMART" id="SM00801">
    <property type="entry name" value="dDENN"/>
    <property type="match status" value="1"/>
</dbReference>
<dbReference type="GeneID" id="106178677"/>